<evidence type="ECO:0000256" key="3">
    <source>
        <dbReference type="ARBA" id="ARBA00022777"/>
    </source>
</evidence>
<dbReference type="SMART" id="SM00220">
    <property type="entry name" value="S_TKc"/>
    <property type="match status" value="1"/>
</dbReference>
<evidence type="ECO:0000259" key="7">
    <source>
        <dbReference type="PROSITE" id="PS50011"/>
    </source>
</evidence>
<comment type="caution">
    <text evidence="8">The sequence shown here is derived from an EMBL/GenBank/DDBJ whole genome shotgun (WGS) entry which is preliminary data.</text>
</comment>
<dbReference type="PANTHER" id="PTHR24347">
    <property type="entry name" value="SERINE/THREONINE-PROTEIN KINASE"/>
    <property type="match status" value="1"/>
</dbReference>
<comment type="similarity">
    <text evidence="6">Belongs to the protein kinase superfamily.</text>
</comment>
<accession>A0AAW1PHR2</accession>
<keyword evidence="1" id="KW-0808">Transferase</keyword>
<dbReference type="EMBL" id="JALJOQ010000023">
    <property type="protein sequence ID" value="KAK9808397.1"/>
    <property type="molecule type" value="Genomic_DNA"/>
</dbReference>
<dbReference type="InterPro" id="IPR017441">
    <property type="entry name" value="Protein_kinase_ATP_BS"/>
</dbReference>
<dbReference type="Pfam" id="PF00069">
    <property type="entry name" value="Pkinase"/>
    <property type="match status" value="1"/>
</dbReference>
<dbReference type="AlphaFoldDB" id="A0AAW1PHR2"/>
<dbReference type="Gene3D" id="1.10.510.10">
    <property type="entry name" value="Transferase(Phosphotransferase) domain 1"/>
    <property type="match status" value="1"/>
</dbReference>
<dbReference type="Proteomes" id="UP001465755">
    <property type="component" value="Unassembled WGS sequence"/>
</dbReference>
<evidence type="ECO:0000313" key="9">
    <source>
        <dbReference type="Proteomes" id="UP001465755"/>
    </source>
</evidence>
<dbReference type="CDD" id="cd05117">
    <property type="entry name" value="STKc_CAMK"/>
    <property type="match status" value="1"/>
</dbReference>
<dbReference type="SUPFAM" id="SSF56112">
    <property type="entry name" value="Protein kinase-like (PK-like)"/>
    <property type="match status" value="1"/>
</dbReference>
<dbReference type="GO" id="GO:0005524">
    <property type="term" value="F:ATP binding"/>
    <property type="evidence" value="ECO:0007669"/>
    <property type="project" value="UniProtKB-UniRule"/>
</dbReference>
<name>A0AAW1PHR2_9CHLO</name>
<sequence>MALPSVARPSRPLQNCSFPLYTAGSSSFAAPSLPHSRLAICWAGKEQGASCNIVREAGLSTRAVVEAATHHSLPPPTEFSWPFGFETRYELGEVLGRGSFGTVRVATDRRNGQVLAVKIIPKTSTKKNIEPERILHRIHEEVDVLQRIQKCSEALHLYEIFESDSHVYLVTDRCLGGTLEDFIRKHGSCTEGESAQVAHDILRVLLECHDQGILYADVKPANFLLINPYPDAQKLNDGDFSHQRIQIKVADFGCAQRVMEGQKLHKRTGTPLYMAPELFMQYYGLESDMWALGILLYQMLAGELPFWEPGGDRSPWAIMTGILEGELIFEGEKWENVSEDAIDLVRRLLDRDYSTRISAAEALQHPWILSQCGSEGCLFDDEAVARMPILQERQPA</sequence>
<evidence type="ECO:0000313" key="8">
    <source>
        <dbReference type="EMBL" id="KAK9808397.1"/>
    </source>
</evidence>
<proteinExistence type="inferred from homology"/>
<keyword evidence="9" id="KW-1185">Reference proteome</keyword>
<keyword evidence="6" id="KW-0723">Serine/threonine-protein kinase</keyword>
<evidence type="ECO:0000256" key="6">
    <source>
        <dbReference type="RuleBase" id="RU000304"/>
    </source>
</evidence>
<organism evidence="8 9">
    <name type="scientific">Symbiochloris irregularis</name>
    <dbReference type="NCBI Taxonomy" id="706552"/>
    <lineage>
        <taxon>Eukaryota</taxon>
        <taxon>Viridiplantae</taxon>
        <taxon>Chlorophyta</taxon>
        <taxon>core chlorophytes</taxon>
        <taxon>Trebouxiophyceae</taxon>
        <taxon>Trebouxiales</taxon>
        <taxon>Trebouxiaceae</taxon>
        <taxon>Symbiochloris</taxon>
    </lineage>
</organism>
<dbReference type="PROSITE" id="PS00108">
    <property type="entry name" value="PROTEIN_KINASE_ST"/>
    <property type="match status" value="1"/>
</dbReference>
<dbReference type="GO" id="GO:0004674">
    <property type="term" value="F:protein serine/threonine kinase activity"/>
    <property type="evidence" value="ECO:0007669"/>
    <property type="project" value="UniProtKB-KW"/>
</dbReference>
<keyword evidence="4 5" id="KW-0067">ATP-binding</keyword>
<reference evidence="8 9" key="1">
    <citation type="journal article" date="2024" name="Nat. Commun.">
        <title>Phylogenomics reveals the evolutionary origins of lichenization in chlorophyte algae.</title>
        <authorList>
            <person name="Puginier C."/>
            <person name="Libourel C."/>
            <person name="Otte J."/>
            <person name="Skaloud P."/>
            <person name="Haon M."/>
            <person name="Grisel S."/>
            <person name="Petersen M."/>
            <person name="Berrin J.G."/>
            <person name="Delaux P.M."/>
            <person name="Dal Grande F."/>
            <person name="Keller J."/>
        </authorList>
    </citation>
    <scope>NUCLEOTIDE SEQUENCE [LARGE SCALE GENOMIC DNA]</scope>
    <source>
        <strain evidence="8 9">SAG 2036</strain>
    </source>
</reference>
<keyword evidence="3" id="KW-0418">Kinase</keyword>
<evidence type="ECO:0000256" key="5">
    <source>
        <dbReference type="PROSITE-ProRule" id="PRU10141"/>
    </source>
</evidence>
<keyword evidence="2 5" id="KW-0547">Nucleotide-binding</keyword>
<protein>
    <recommendedName>
        <fullName evidence="7">Protein kinase domain-containing protein</fullName>
    </recommendedName>
</protein>
<dbReference type="PROSITE" id="PS50011">
    <property type="entry name" value="PROTEIN_KINASE_DOM"/>
    <property type="match status" value="1"/>
</dbReference>
<dbReference type="InterPro" id="IPR011009">
    <property type="entry name" value="Kinase-like_dom_sf"/>
</dbReference>
<evidence type="ECO:0000256" key="1">
    <source>
        <dbReference type="ARBA" id="ARBA00022679"/>
    </source>
</evidence>
<dbReference type="InterPro" id="IPR008271">
    <property type="entry name" value="Ser/Thr_kinase_AS"/>
</dbReference>
<feature type="binding site" evidence="5">
    <location>
        <position position="118"/>
    </location>
    <ligand>
        <name>ATP</name>
        <dbReference type="ChEBI" id="CHEBI:30616"/>
    </ligand>
</feature>
<gene>
    <name evidence="8" type="ORF">WJX73_000117</name>
</gene>
<feature type="domain" description="Protein kinase" evidence="7">
    <location>
        <begin position="89"/>
        <end position="368"/>
    </location>
</feature>
<dbReference type="PROSITE" id="PS00107">
    <property type="entry name" value="PROTEIN_KINASE_ATP"/>
    <property type="match status" value="1"/>
</dbReference>
<evidence type="ECO:0000256" key="4">
    <source>
        <dbReference type="ARBA" id="ARBA00022840"/>
    </source>
</evidence>
<evidence type="ECO:0000256" key="2">
    <source>
        <dbReference type="ARBA" id="ARBA00022741"/>
    </source>
</evidence>
<dbReference type="FunFam" id="1.10.510.10:FF:000571">
    <property type="entry name" value="Maternal embryonic leucine zipper kinase"/>
    <property type="match status" value="1"/>
</dbReference>
<dbReference type="InterPro" id="IPR000719">
    <property type="entry name" value="Prot_kinase_dom"/>
</dbReference>